<dbReference type="HOGENOM" id="CLU_1208651_0_0_6"/>
<proteinExistence type="predicted"/>
<evidence type="ECO:0000313" key="3">
    <source>
        <dbReference type="Proteomes" id="UP000006821"/>
    </source>
</evidence>
<dbReference type="KEGG" id="mca:MCA1007"/>
<feature type="compositionally biased region" description="Basic and acidic residues" evidence="1">
    <location>
        <begin position="67"/>
        <end position="76"/>
    </location>
</feature>
<dbReference type="AlphaFoldDB" id="Q60A63"/>
<reference evidence="2 3" key="1">
    <citation type="journal article" date="2004" name="PLoS Biol.">
        <title>Genomic insights into methanotrophy: the complete genome sequence of Methylococcus capsulatus (Bath).</title>
        <authorList>
            <person name="Ward N.L."/>
            <person name="Larsen O."/>
            <person name="Sakwa J."/>
            <person name="Bruseth L."/>
            <person name="Khouri H.M."/>
            <person name="Durkin A.S."/>
            <person name="Dimitrov G."/>
            <person name="Jiang L."/>
            <person name="Scanlan D."/>
            <person name="Kang K.H."/>
            <person name="Lewis M.R."/>
            <person name="Nelson K.E."/>
            <person name="Methe B.A."/>
            <person name="Wu M."/>
            <person name="Heidelberg J.F."/>
            <person name="Paulsen I.T."/>
            <person name="Fouts D.E."/>
            <person name="Ravel J."/>
            <person name="Tettelin H."/>
            <person name="Ren Q."/>
            <person name="Read T.D."/>
            <person name="DeBoy R.T."/>
            <person name="Seshadri R."/>
            <person name="Salzberg S.L."/>
            <person name="Jensen H.B."/>
            <person name="Birkeland N.K."/>
            <person name="Nelson W.C."/>
            <person name="Dodson R.J."/>
            <person name="Grindhaug S.H."/>
            <person name="Holt I.E."/>
            <person name="Eidhammer I."/>
            <person name="Jonasen I."/>
            <person name="Vanaken S."/>
            <person name="Utterback T.R."/>
            <person name="Feldblyum T.V."/>
            <person name="Fraser C.M."/>
            <person name="Lillehaug J.R."/>
            <person name="Eisen J.A."/>
        </authorList>
    </citation>
    <scope>NUCLEOTIDE SEQUENCE [LARGE SCALE GENOMIC DNA]</scope>
    <source>
        <strain evidence="3">ATCC 33009 / NCIMB 11132 / Bath</strain>
    </source>
</reference>
<organism evidence="2 3">
    <name type="scientific">Methylococcus capsulatus (strain ATCC 33009 / NCIMB 11132 / Bath)</name>
    <dbReference type="NCBI Taxonomy" id="243233"/>
    <lineage>
        <taxon>Bacteria</taxon>
        <taxon>Pseudomonadati</taxon>
        <taxon>Pseudomonadota</taxon>
        <taxon>Gammaproteobacteria</taxon>
        <taxon>Methylococcales</taxon>
        <taxon>Methylococcaceae</taxon>
        <taxon>Methylococcus</taxon>
    </lineage>
</organism>
<evidence type="ECO:0000256" key="1">
    <source>
        <dbReference type="SAM" id="MobiDB-lite"/>
    </source>
</evidence>
<dbReference type="Proteomes" id="UP000006821">
    <property type="component" value="Chromosome"/>
</dbReference>
<sequence length="229" mass="25435">MTRPFAFVRPRGCIGMPRLRILRIPAPFTGSAFQDRAVGHRKPSSSLSNGLPHEKQGQGHGTSYLDRPAHRSDRLPPRGSPSIRQHPAVRRSRCDRRYPARNLAQVFRSRPGIHGARTVFRLSAAGRGLGILHRGVFEAARRLGVCARGRVFRDGIRRTPDDSRTHRAGHRRRLADPLPAGHGFCGHRLAFGLHTTAGSAAAAVMDRRRHRLDRLPTVRGRRMGMGCGE</sequence>
<gene>
    <name evidence="2" type="ordered locus">MCA1007</name>
</gene>
<evidence type="ECO:0000313" key="2">
    <source>
        <dbReference type="EMBL" id="AAU92925.1"/>
    </source>
</evidence>
<accession>Q60A63</accession>
<feature type="region of interest" description="Disordered" evidence="1">
    <location>
        <begin position="33"/>
        <end position="95"/>
    </location>
</feature>
<dbReference type="STRING" id="243233.MCA1007"/>
<dbReference type="EMBL" id="AE017282">
    <property type="protein sequence ID" value="AAU92925.1"/>
    <property type="molecule type" value="Genomic_DNA"/>
</dbReference>
<name>Q60A63_METCA</name>
<protein>
    <submittedName>
        <fullName evidence="2">Uncharacterized protein</fullName>
    </submittedName>
</protein>